<dbReference type="InterPro" id="IPR001133">
    <property type="entry name" value="NADH_UbQ_OxRdtase_chain4L/K"/>
</dbReference>
<dbReference type="PANTHER" id="PTHR11434">
    <property type="entry name" value="NADH-UBIQUINONE OXIDOREDUCTASE SUBUNIT ND4L"/>
    <property type="match status" value="1"/>
</dbReference>
<comment type="subcellular location">
    <subcellularLocation>
        <location evidence="17">Mitochondrion inner membrane</location>
        <topology evidence="17">Multi-pass membrane protein</topology>
    </subcellularLocation>
    <subcellularLocation>
        <location evidence="1">Mitochondrion membrane</location>
        <topology evidence="1">Multi-pass membrane protein</topology>
    </subcellularLocation>
</comment>
<evidence type="ECO:0000256" key="6">
    <source>
        <dbReference type="ARBA" id="ARBA00022660"/>
    </source>
</evidence>
<dbReference type="RefSeq" id="YP_003934231.1">
    <property type="nucleotide sequence ID" value="NC_014577.1"/>
</dbReference>
<evidence type="ECO:0000256" key="5">
    <source>
        <dbReference type="ARBA" id="ARBA00022448"/>
    </source>
</evidence>
<keyword evidence="6 17" id="KW-0679">Respiratory chain</keyword>
<dbReference type="CTD" id="4539"/>
<keyword evidence="17" id="KW-0999">Mitochondrion inner membrane</keyword>
<keyword evidence="9 17" id="KW-0249">Electron transport</keyword>
<evidence type="ECO:0000256" key="15">
    <source>
        <dbReference type="ARBA" id="ARBA00043911"/>
    </source>
</evidence>
<keyword evidence="7 17" id="KW-0812">Transmembrane</keyword>
<dbReference type="GO" id="GO:0030964">
    <property type="term" value="C:NADH dehydrogenase complex"/>
    <property type="evidence" value="ECO:0007669"/>
    <property type="project" value="TreeGrafter"/>
</dbReference>
<feature type="transmembrane region" description="Helical" evidence="17">
    <location>
        <begin position="29"/>
        <end position="49"/>
    </location>
</feature>
<dbReference type="Pfam" id="PF00420">
    <property type="entry name" value="Oxidored_q2"/>
    <property type="match status" value="1"/>
</dbReference>
<dbReference type="GO" id="GO:0008137">
    <property type="term" value="F:NADH dehydrogenase (ubiquinone) activity"/>
    <property type="evidence" value="ECO:0007669"/>
    <property type="project" value="UniProtKB-EC"/>
</dbReference>
<reference evidence="18" key="1">
    <citation type="submission" date="2009-04" db="EMBL/GenBank/DDBJ databases">
        <title>The complete mitochondrial genome sequence of Kinosternon leucostomum.</title>
        <authorList>
            <person name="Nie L.W."/>
            <person name="Zhang Y.Y."/>
        </authorList>
    </citation>
    <scope>NUCLEOTIDE SEQUENCE</scope>
</reference>
<dbReference type="PANTHER" id="PTHR11434:SF0">
    <property type="entry name" value="NADH-UBIQUINONE OXIDOREDUCTASE CHAIN 4L"/>
    <property type="match status" value="1"/>
</dbReference>
<evidence type="ECO:0000256" key="14">
    <source>
        <dbReference type="ARBA" id="ARBA00023136"/>
    </source>
</evidence>
<comment type="catalytic activity">
    <reaction evidence="16">
        <text>a ubiquinone + NADH + 5 H(+)(in) = a ubiquinol + NAD(+) + 4 H(+)(out)</text>
        <dbReference type="Rhea" id="RHEA:29091"/>
        <dbReference type="Rhea" id="RHEA-COMP:9565"/>
        <dbReference type="Rhea" id="RHEA-COMP:9566"/>
        <dbReference type="ChEBI" id="CHEBI:15378"/>
        <dbReference type="ChEBI" id="CHEBI:16389"/>
        <dbReference type="ChEBI" id="CHEBI:17976"/>
        <dbReference type="ChEBI" id="CHEBI:57540"/>
        <dbReference type="ChEBI" id="CHEBI:57945"/>
        <dbReference type="EC" id="7.1.1.2"/>
    </reaction>
    <physiologicalReaction direction="left-to-right" evidence="16">
        <dbReference type="Rhea" id="RHEA:29092"/>
    </physiologicalReaction>
</comment>
<accession>E1U7Z4</accession>
<comment type="function">
    <text evidence="15">Core subunit of the mitochondrial membrane respiratory chain NADH dehydrogenase (Complex I) which catalyzes electron transfer from NADH through the respiratory chain, using ubiquinone as an electron acceptor. Part of the enzyme membrane arm which is embedded in the lipid bilayer and involved in proton translocation.</text>
</comment>
<dbReference type="AlphaFoldDB" id="E1U7Z4"/>
<evidence type="ECO:0000256" key="13">
    <source>
        <dbReference type="ARBA" id="ARBA00023128"/>
    </source>
</evidence>
<feature type="transmembrane region" description="Helical" evidence="17">
    <location>
        <begin position="61"/>
        <end position="80"/>
    </location>
</feature>
<evidence type="ECO:0000256" key="17">
    <source>
        <dbReference type="RuleBase" id="RU004419"/>
    </source>
</evidence>
<evidence type="ECO:0000256" key="2">
    <source>
        <dbReference type="ARBA" id="ARBA00010519"/>
    </source>
</evidence>
<geneLocation type="mitochondrion" evidence="18"/>
<evidence type="ECO:0000256" key="11">
    <source>
        <dbReference type="ARBA" id="ARBA00023027"/>
    </source>
</evidence>
<evidence type="ECO:0000256" key="16">
    <source>
        <dbReference type="ARBA" id="ARBA00048769"/>
    </source>
</evidence>
<evidence type="ECO:0000256" key="9">
    <source>
        <dbReference type="ARBA" id="ARBA00022982"/>
    </source>
</evidence>
<evidence type="ECO:0000256" key="10">
    <source>
        <dbReference type="ARBA" id="ARBA00022989"/>
    </source>
</evidence>
<gene>
    <name evidence="18" type="primary">ND4L</name>
</gene>
<proteinExistence type="inferred from homology"/>
<dbReference type="InterPro" id="IPR039428">
    <property type="entry name" value="NUOK/Mnh_C1-like"/>
</dbReference>
<dbReference type="Gene3D" id="1.10.287.3510">
    <property type="match status" value="1"/>
</dbReference>
<evidence type="ECO:0000256" key="4">
    <source>
        <dbReference type="ARBA" id="ARBA00016612"/>
    </source>
</evidence>
<dbReference type="GeneID" id="9829941"/>
<organism evidence="18">
    <name type="scientific">Kinosternon leucostomum</name>
    <name type="common">white-lipped mud turtle</name>
    <dbReference type="NCBI Taxonomy" id="641010"/>
    <lineage>
        <taxon>Eukaryota</taxon>
        <taxon>Metazoa</taxon>
        <taxon>Chordata</taxon>
        <taxon>Craniata</taxon>
        <taxon>Vertebrata</taxon>
        <taxon>Euteleostomi</taxon>
        <taxon>Archelosauria</taxon>
        <taxon>Testudinata</taxon>
        <taxon>Testudines</taxon>
        <taxon>Cryptodira</taxon>
        <taxon>Durocryptodira</taxon>
        <taxon>Americhelydia</taxon>
        <taxon>Chelydroidea</taxon>
        <taxon>Kinosternidae</taxon>
        <taxon>Kinosternon</taxon>
    </lineage>
</organism>
<keyword evidence="11 17" id="KW-0520">NAD</keyword>
<evidence type="ECO:0000256" key="12">
    <source>
        <dbReference type="ARBA" id="ARBA00023075"/>
    </source>
</evidence>
<keyword evidence="14 17" id="KW-0472">Membrane</keyword>
<keyword evidence="8 17" id="KW-1278">Translocase</keyword>
<name>E1U7Z4_9SAUR</name>
<evidence type="ECO:0000256" key="7">
    <source>
        <dbReference type="ARBA" id="ARBA00022692"/>
    </source>
</evidence>
<keyword evidence="13 17" id="KW-0496">Mitochondrion</keyword>
<comment type="similarity">
    <text evidence="2 17">Belongs to the complex I subunit 4L family.</text>
</comment>
<sequence length="98" mass="10995">MTPLHLTYYSTFIISIMAMSLHQTYLILTLLYLESVMLSLFIALTMWAIKLQMSSFMVTPMLMLALAACEAAIGLSLLMASSRTHGSDNMSNLNLLQW</sequence>
<dbReference type="EC" id="7.1.1.2" evidence="3 17"/>
<dbReference type="EMBL" id="FJ915117">
    <property type="protein sequence ID" value="ACP30417.1"/>
    <property type="molecule type" value="Genomic_DNA"/>
</dbReference>
<evidence type="ECO:0000256" key="3">
    <source>
        <dbReference type="ARBA" id="ARBA00012944"/>
    </source>
</evidence>
<dbReference type="GO" id="GO:0016651">
    <property type="term" value="F:oxidoreductase activity, acting on NAD(P)H"/>
    <property type="evidence" value="ECO:0007669"/>
    <property type="project" value="InterPro"/>
</dbReference>
<evidence type="ECO:0000256" key="1">
    <source>
        <dbReference type="ARBA" id="ARBA00004225"/>
    </source>
</evidence>
<protein>
    <recommendedName>
        <fullName evidence="4 17">NADH-ubiquinone oxidoreductase chain 4L</fullName>
        <ecNumber evidence="3 17">7.1.1.2</ecNumber>
    </recommendedName>
</protein>
<dbReference type="GO" id="GO:0042773">
    <property type="term" value="P:ATP synthesis coupled electron transport"/>
    <property type="evidence" value="ECO:0007669"/>
    <property type="project" value="UniProtKB-UniRule"/>
</dbReference>
<keyword evidence="12 17" id="KW-0830">Ubiquinone</keyword>
<keyword evidence="10 17" id="KW-1133">Transmembrane helix</keyword>
<dbReference type="GO" id="GO:0005743">
    <property type="term" value="C:mitochondrial inner membrane"/>
    <property type="evidence" value="ECO:0007669"/>
    <property type="project" value="UniProtKB-SubCell"/>
</dbReference>
<keyword evidence="5 17" id="KW-0813">Transport</keyword>
<evidence type="ECO:0000313" key="18">
    <source>
        <dbReference type="EMBL" id="ACP30417.1"/>
    </source>
</evidence>
<evidence type="ECO:0000256" key="8">
    <source>
        <dbReference type="ARBA" id="ARBA00022967"/>
    </source>
</evidence>